<evidence type="ECO:0000313" key="8">
    <source>
        <dbReference type="Proteomes" id="UP000031521"/>
    </source>
</evidence>
<name>A0A0B5DWT6_9RHOB</name>
<keyword evidence="3" id="KW-0732">Signal</keyword>
<keyword evidence="4" id="KW-0472">Membrane</keyword>
<keyword evidence="5" id="KW-0564">Palmitate</keyword>
<proteinExistence type="inferred from homology"/>
<dbReference type="RefSeq" id="WP_074743224.1">
    <property type="nucleotide sequence ID" value="NZ_CP004393.1"/>
</dbReference>
<organism evidence="7 8">
    <name type="scientific">Celeribacter indicus</name>
    <dbReference type="NCBI Taxonomy" id="1208324"/>
    <lineage>
        <taxon>Bacteria</taxon>
        <taxon>Pseudomonadati</taxon>
        <taxon>Pseudomonadota</taxon>
        <taxon>Alphaproteobacteria</taxon>
        <taxon>Rhodobacterales</taxon>
        <taxon>Roseobacteraceae</taxon>
        <taxon>Celeribacter</taxon>
    </lineage>
</organism>
<dbReference type="HOGENOM" id="CLU_193827_8_0_5"/>
<comment type="similarity">
    <text evidence="1">Belongs to the EcnA/EcnB lipoprotein family.</text>
</comment>
<evidence type="ECO:0000313" key="7">
    <source>
        <dbReference type="EMBL" id="AJE45590.1"/>
    </source>
</evidence>
<evidence type="ECO:0000256" key="4">
    <source>
        <dbReference type="ARBA" id="ARBA00023136"/>
    </source>
</evidence>
<dbReference type="Proteomes" id="UP000031521">
    <property type="component" value="Chromosome"/>
</dbReference>
<dbReference type="GO" id="GO:0009636">
    <property type="term" value="P:response to toxic substance"/>
    <property type="evidence" value="ECO:0007669"/>
    <property type="project" value="InterPro"/>
</dbReference>
<dbReference type="EMBL" id="CP004393">
    <property type="protein sequence ID" value="AJE45590.1"/>
    <property type="molecule type" value="Genomic_DNA"/>
</dbReference>
<evidence type="ECO:0000256" key="2">
    <source>
        <dbReference type="ARBA" id="ARBA00022475"/>
    </source>
</evidence>
<protein>
    <submittedName>
        <fullName evidence="7">Entericidin EcnAB</fullName>
    </submittedName>
</protein>
<gene>
    <name evidence="7" type="ORF">P73_0875</name>
</gene>
<evidence type="ECO:0000256" key="1">
    <source>
        <dbReference type="ARBA" id="ARBA00010296"/>
    </source>
</evidence>
<evidence type="ECO:0000256" key="5">
    <source>
        <dbReference type="ARBA" id="ARBA00023139"/>
    </source>
</evidence>
<evidence type="ECO:0000256" key="6">
    <source>
        <dbReference type="ARBA" id="ARBA00023288"/>
    </source>
</evidence>
<keyword evidence="8" id="KW-1185">Reference proteome</keyword>
<dbReference type="PROSITE" id="PS51257">
    <property type="entry name" value="PROKAR_LIPOPROTEIN"/>
    <property type="match status" value="1"/>
</dbReference>
<dbReference type="OrthoDB" id="7363288at2"/>
<accession>A0A0B5DWT6</accession>
<keyword evidence="6" id="KW-0449">Lipoprotein</keyword>
<dbReference type="Pfam" id="PF08085">
    <property type="entry name" value="Entericidin"/>
    <property type="match status" value="1"/>
</dbReference>
<reference evidence="7 8" key="1">
    <citation type="journal article" date="2014" name="Int. J. Syst. Evol. Microbiol.">
        <title>Celeribacter indicus sp. nov., a polycyclic aromatic hydrocarbon-degrading bacterium from deep-sea sediment and reclassification of Huaishuia halophila as Celeribacter halophilus comb. nov.</title>
        <authorList>
            <person name="Lai Q."/>
            <person name="Cao J."/>
            <person name="Yuan J."/>
            <person name="Li F."/>
            <person name="Shao Z."/>
        </authorList>
    </citation>
    <scope>NUCLEOTIDE SEQUENCE [LARGE SCALE GENOMIC DNA]</scope>
    <source>
        <strain evidence="7">P73</strain>
    </source>
</reference>
<dbReference type="InterPro" id="IPR012556">
    <property type="entry name" value="Entericidin"/>
</dbReference>
<dbReference type="KEGG" id="cid:P73_0875"/>
<sequence>MKRVLVIGLMLFGLAACETVEGAGQDISHAGSALSQESREAQSGM</sequence>
<dbReference type="AlphaFoldDB" id="A0A0B5DWT6"/>
<dbReference type="GO" id="GO:0016020">
    <property type="term" value="C:membrane"/>
    <property type="evidence" value="ECO:0007669"/>
    <property type="project" value="InterPro"/>
</dbReference>
<keyword evidence="2" id="KW-1003">Cell membrane</keyword>
<evidence type="ECO:0000256" key="3">
    <source>
        <dbReference type="ARBA" id="ARBA00022729"/>
    </source>
</evidence>